<evidence type="ECO:0000256" key="7">
    <source>
        <dbReference type="SAM" id="MobiDB-lite"/>
    </source>
</evidence>
<dbReference type="GO" id="GO:0006071">
    <property type="term" value="P:glycerol metabolic process"/>
    <property type="evidence" value="ECO:0007669"/>
    <property type="project" value="UniProtKB-KW"/>
</dbReference>
<feature type="domain" description="Alpha-glycerophosphate oxidase C-terminal" evidence="9">
    <location>
        <begin position="322"/>
        <end position="421"/>
    </location>
</feature>
<gene>
    <name evidence="10" type="ORF">GGG17_14020</name>
</gene>
<dbReference type="AlphaFoldDB" id="A0A6I3IT23"/>
<evidence type="ECO:0000313" key="10">
    <source>
        <dbReference type="EMBL" id="MTB73060.1"/>
    </source>
</evidence>
<comment type="similarity">
    <text evidence="2">Belongs to the FAD-dependent glycerol-3-phosphate dehydrogenase family.</text>
</comment>
<evidence type="ECO:0000256" key="2">
    <source>
        <dbReference type="ARBA" id="ARBA00007330"/>
    </source>
</evidence>
<evidence type="ECO:0000256" key="4">
    <source>
        <dbReference type="ARBA" id="ARBA00022798"/>
    </source>
</evidence>
<evidence type="ECO:0000259" key="9">
    <source>
        <dbReference type="Pfam" id="PF16901"/>
    </source>
</evidence>
<dbReference type="Pfam" id="PF16901">
    <property type="entry name" value="DAO_C"/>
    <property type="match status" value="1"/>
</dbReference>
<protein>
    <submittedName>
        <fullName evidence="10">FAD-dependent oxidoreductase</fullName>
    </submittedName>
</protein>
<dbReference type="GO" id="GO:0046168">
    <property type="term" value="P:glycerol-3-phosphate catabolic process"/>
    <property type="evidence" value="ECO:0007669"/>
    <property type="project" value="TreeGrafter"/>
</dbReference>
<feature type="region of interest" description="Disordered" evidence="7">
    <location>
        <begin position="228"/>
        <end position="262"/>
    </location>
</feature>
<dbReference type="EMBL" id="WLVL01000042">
    <property type="protein sequence ID" value="MTB73060.1"/>
    <property type="molecule type" value="Genomic_DNA"/>
</dbReference>
<keyword evidence="5" id="KW-0274">FAD</keyword>
<keyword evidence="6" id="KW-0560">Oxidoreductase</keyword>
<evidence type="ECO:0000313" key="11">
    <source>
        <dbReference type="Proteomes" id="UP000431092"/>
    </source>
</evidence>
<dbReference type="PANTHER" id="PTHR11985:SF35">
    <property type="entry name" value="ANAEROBIC GLYCEROL-3-PHOSPHATE DEHYDROGENASE SUBUNIT A"/>
    <property type="match status" value="1"/>
</dbReference>
<dbReference type="InterPro" id="IPR000447">
    <property type="entry name" value="G3P_DH_FAD-dep"/>
</dbReference>
<dbReference type="SUPFAM" id="SSF51905">
    <property type="entry name" value="FAD/NAD(P)-binding domain"/>
    <property type="match status" value="1"/>
</dbReference>
<keyword evidence="4" id="KW-0319">Glycerol metabolism</keyword>
<dbReference type="InterPro" id="IPR038299">
    <property type="entry name" value="DAO_C_sf"/>
</dbReference>
<evidence type="ECO:0000256" key="5">
    <source>
        <dbReference type="ARBA" id="ARBA00022827"/>
    </source>
</evidence>
<dbReference type="PROSITE" id="PS00978">
    <property type="entry name" value="FAD_G3PDH_2"/>
    <property type="match status" value="1"/>
</dbReference>
<name>A0A6I3IT23_9MICO</name>
<accession>A0A6I3IT23</accession>
<dbReference type="Gene3D" id="1.10.8.870">
    <property type="entry name" value="Alpha-glycerophosphate oxidase, cap domain"/>
    <property type="match status" value="1"/>
</dbReference>
<comment type="caution">
    <text evidence="10">The sequence shown here is derived from an EMBL/GenBank/DDBJ whole genome shotgun (WGS) entry which is preliminary data.</text>
</comment>
<evidence type="ECO:0000256" key="3">
    <source>
        <dbReference type="ARBA" id="ARBA00022630"/>
    </source>
</evidence>
<dbReference type="InterPro" id="IPR036188">
    <property type="entry name" value="FAD/NAD-bd_sf"/>
</dbReference>
<dbReference type="GO" id="GO:0004368">
    <property type="term" value="F:glycerol-3-phosphate dehydrogenase (quinone) activity"/>
    <property type="evidence" value="ECO:0007669"/>
    <property type="project" value="InterPro"/>
</dbReference>
<evidence type="ECO:0000256" key="1">
    <source>
        <dbReference type="ARBA" id="ARBA00001974"/>
    </source>
</evidence>
<dbReference type="InterPro" id="IPR006076">
    <property type="entry name" value="FAD-dep_OxRdtase"/>
</dbReference>
<dbReference type="Gene3D" id="3.50.50.60">
    <property type="entry name" value="FAD/NAD(P)-binding domain"/>
    <property type="match status" value="1"/>
</dbReference>
<dbReference type="Pfam" id="PF01266">
    <property type="entry name" value="DAO"/>
    <property type="match status" value="1"/>
</dbReference>
<evidence type="ECO:0000256" key="6">
    <source>
        <dbReference type="ARBA" id="ARBA00023002"/>
    </source>
</evidence>
<keyword evidence="3" id="KW-0285">Flavoprotein</keyword>
<reference evidence="10 11" key="1">
    <citation type="submission" date="2019-11" db="EMBL/GenBank/DDBJ databases">
        <title>Whole genome sequencing identifies a novel species of the genus Arsenicicoccus isolated from human blood.</title>
        <authorList>
            <person name="Jeong J.H."/>
            <person name="Kweon O.J."/>
            <person name="Kim H.R."/>
            <person name="Kim T.-H."/>
            <person name="Ha S.-M."/>
            <person name="Lee M.-K."/>
        </authorList>
    </citation>
    <scope>NUCLEOTIDE SEQUENCE [LARGE SCALE GENOMIC DNA]</scope>
    <source>
        <strain evidence="10 11">MKL-02</strain>
    </source>
</reference>
<feature type="compositionally biased region" description="Basic and acidic residues" evidence="7">
    <location>
        <begin position="247"/>
        <end position="256"/>
    </location>
</feature>
<keyword evidence="11" id="KW-1185">Reference proteome</keyword>
<dbReference type="InterPro" id="IPR031656">
    <property type="entry name" value="DAO_C"/>
</dbReference>
<organism evidence="10 11">
    <name type="scientific">Arsenicicoccus cauae</name>
    <dbReference type="NCBI Taxonomy" id="2663847"/>
    <lineage>
        <taxon>Bacteria</taxon>
        <taxon>Bacillati</taxon>
        <taxon>Actinomycetota</taxon>
        <taxon>Actinomycetes</taxon>
        <taxon>Micrococcales</taxon>
        <taxon>Intrasporangiaceae</taxon>
        <taxon>Arsenicicoccus</taxon>
    </lineage>
</organism>
<feature type="domain" description="FAD dependent oxidoreductase" evidence="8">
    <location>
        <begin position="37"/>
        <end position="233"/>
    </location>
</feature>
<dbReference type="Proteomes" id="UP000431092">
    <property type="component" value="Unassembled WGS sequence"/>
</dbReference>
<dbReference type="Gene3D" id="3.30.9.10">
    <property type="entry name" value="D-Amino Acid Oxidase, subunit A, domain 2"/>
    <property type="match status" value="1"/>
</dbReference>
<evidence type="ECO:0000259" key="8">
    <source>
        <dbReference type="Pfam" id="PF01266"/>
    </source>
</evidence>
<proteinExistence type="inferred from homology"/>
<dbReference type="PANTHER" id="PTHR11985">
    <property type="entry name" value="GLYCEROL-3-PHOSPHATE DEHYDROGENASE"/>
    <property type="match status" value="1"/>
</dbReference>
<sequence length="428" mass="45507">MARPLQHQATPFVVPLRPAGPLRDRQHRYAADGCVITPRVQDPGVGPLRGAVYYTDGQLEDDARLVIALARTAAAHGADVLTRCAATDLREDRLTLTDETTGESVEARGTVVSATGVWAGEHDPSLRISPSRGSHLVVRAEALGCPSAVFTAPVPGHFGRFVFALPQSDGLVLVGLTDDAAPGVDGIAPPVPESDEDFLLATINRALERPLTRQDVVGRFAGLRPLVLPTPSGGSTGGTKRRIGRHGFGERREHGASGDLSEGAERALVEAGATADVSRRHLLIDEPGRPLTIAGGKLTTYRTMAEDAVDAACRRLGTDRECRTRTLPLVGAAPREVLARLEEPTRLVRRYGTEAGRVAELGRRYPRFAGPVAEGVAYTGAEMLFGVLAEGALTVEDLVERRTRTSFVESAVPAAREVAAQVLELATT</sequence>
<comment type="cofactor">
    <cofactor evidence="1">
        <name>FAD</name>
        <dbReference type="ChEBI" id="CHEBI:57692"/>
    </cofactor>
</comment>